<keyword evidence="4" id="KW-1185">Reference proteome</keyword>
<gene>
    <name evidence="3" type="ordered locus">TherJR_2274</name>
</gene>
<keyword evidence="1" id="KW-1133">Transmembrane helix</keyword>
<evidence type="ECO:0000259" key="2">
    <source>
        <dbReference type="Pfam" id="PF10080"/>
    </source>
</evidence>
<evidence type="ECO:0000256" key="1">
    <source>
        <dbReference type="SAM" id="Phobius"/>
    </source>
</evidence>
<accession>D5X9Y4</accession>
<feature type="domain" description="Membrane iron-sulfur containing protein FtrD-like" evidence="2">
    <location>
        <begin position="115"/>
        <end position="205"/>
    </location>
</feature>
<dbReference type="eggNOG" id="COG4393">
    <property type="taxonomic scope" value="Bacteria"/>
</dbReference>
<keyword evidence="1" id="KW-0812">Transmembrane</keyword>
<protein>
    <recommendedName>
        <fullName evidence="2">Membrane iron-sulfur containing protein FtrD-like domain-containing protein</fullName>
    </recommendedName>
</protein>
<feature type="transmembrane region" description="Helical" evidence="1">
    <location>
        <begin position="27"/>
        <end position="45"/>
    </location>
</feature>
<dbReference type="AlphaFoldDB" id="D5X9Y4"/>
<dbReference type="EMBL" id="CP002028">
    <property type="protein sequence ID" value="ADG83117.1"/>
    <property type="molecule type" value="Genomic_DNA"/>
</dbReference>
<dbReference type="HOGENOM" id="CLU_1395735_0_0_9"/>
<dbReference type="Proteomes" id="UP000002377">
    <property type="component" value="Chromosome"/>
</dbReference>
<proteinExistence type="predicted"/>
<dbReference type="InterPro" id="IPR018758">
    <property type="entry name" value="FtrD-like"/>
</dbReference>
<name>D5X9Y4_THEPJ</name>
<keyword evidence="1" id="KW-0472">Membrane</keyword>
<dbReference type="KEGG" id="tjr:TherJR_2274"/>
<reference evidence="3 4" key="1">
    <citation type="submission" date="2010-05" db="EMBL/GenBank/DDBJ databases">
        <title>Complete sequence of Thermincola sp. JR.</title>
        <authorList>
            <consortium name="US DOE Joint Genome Institute"/>
            <person name="Lucas S."/>
            <person name="Copeland A."/>
            <person name="Lapidus A."/>
            <person name="Cheng J.-F."/>
            <person name="Bruce D."/>
            <person name="Goodwin L."/>
            <person name="Pitluck S."/>
            <person name="Chertkov O."/>
            <person name="Detter J.C."/>
            <person name="Han C."/>
            <person name="Tapia R."/>
            <person name="Land M."/>
            <person name="Hauser L."/>
            <person name="Kyrpides N."/>
            <person name="Mikhailova N."/>
            <person name="Hazen T.C."/>
            <person name="Woyke T."/>
        </authorList>
    </citation>
    <scope>NUCLEOTIDE SEQUENCE [LARGE SCALE GENOMIC DNA]</scope>
    <source>
        <strain evidence="3 4">JR</strain>
    </source>
</reference>
<organism evidence="3 4">
    <name type="scientific">Thermincola potens (strain JR)</name>
    <dbReference type="NCBI Taxonomy" id="635013"/>
    <lineage>
        <taxon>Bacteria</taxon>
        <taxon>Bacillati</taxon>
        <taxon>Bacillota</taxon>
        <taxon>Clostridia</taxon>
        <taxon>Eubacteriales</taxon>
        <taxon>Thermincolaceae</taxon>
        <taxon>Thermincola</taxon>
    </lineage>
</organism>
<sequence>MIGMREDKKQKFMQEYIEASRKKRKKIIIVSVMAVILAVGGIWYANSGPYKSDDGGNYFVEETPSYKGKKVKMSLIEAEQKDGKIMIPLSEVVDKKIVRFEYKDSDPEHVFYGQIKGKMPIMAFLTTAGRVVVASSICEPCYGTEFYFQDDSLVCVACGTRWRNTDLFGEAGGCVKYPPEELKYTVEGDKIVLPESVIKDWQPRFFTEDVMG</sequence>
<evidence type="ECO:0000313" key="3">
    <source>
        <dbReference type="EMBL" id="ADG83117.1"/>
    </source>
</evidence>
<dbReference type="Pfam" id="PF10080">
    <property type="entry name" value="FtrD-like"/>
    <property type="match status" value="1"/>
</dbReference>
<dbReference type="STRING" id="635013.TherJR_2274"/>
<evidence type="ECO:0000313" key="4">
    <source>
        <dbReference type="Proteomes" id="UP000002377"/>
    </source>
</evidence>